<dbReference type="SMART" id="SM00924">
    <property type="entry name" value="MgtE_N"/>
    <property type="match status" value="1"/>
</dbReference>
<evidence type="ECO:0000259" key="10">
    <source>
        <dbReference type="PROSITE" id="PS51371"/>
    </source>
</evidence>
<keyword evidence="9" id="KW-0479">Metal-binding</keyword>
<dbReference type="InterPro" id="IPR046342">
    <property type="entry name" value="CBS_dom_sf"/>
</dbReference>
<keyword evidence="5 9" id="KW-0460">Magnesium</keyword>
<dbReference type="InterPro" id="IPR006669">
    <property type="entry name" value="MgtE_transporter"/>
</dbReference>
<evidence type="ECO:0000313" key="11">
    <source>
        <dbReference type="EMBL" id="OOL81061.1"/>
    </source>
</evidence>
<evidence type="ECO:0000256" key="6">
    <source>
        <dbReference type="ARBA" id="ARBA00022989"/>
    </source>
</evidence>
<dbReference type="PANTHER" id="PTHR43773:SF1">
    <property type="entry name" value="MAGNESIUM TRANSPORTER MGTE"/>
    <property type="match status" value="1"/>
</dbReference>
<feature type="transmembrane region" description="Helical" evidence="9">
    <location>
        <begin position="436"/>
        <end position="452"/>
    </location>
</feature>
<comment type="function">
    <text evidence="9">Acts as a magnesium transporter.</text>
</comment>
<feature type="domain" description="CBS" evidence="10">
    <location>
        <begin position="204"/>
        <end position="262"/>
    </location>
</feature>
<keyword evidence="9" id="KW-1003">Cell membrane</keyword>
<evidence type="ECO:0000256" key="2">
    <source>
        <dbReference type="ARBA" id="ARBA00009749"/>
    </source>
</evidence>
<dbReference type="InterPro" id="IPR038076">
    <property type="entry name" value="MgtE_N_sf"/>
</dbReference>
<evidence type="ECO:0000256" key="9">
    <source>
        <dbReference type="RuleBase" id="RU362011"/>
    </source>
</evidence>
<dbReference type="AlphaFoldDB" id="A0A1S8KND4"/>
<keyword evidence="8" id="KW-0129">CBS domain</keyword>
<dbReference type="SUPFAM" id="SSF158791">
    <property type="entry name" value="MgtE N-terminal domain-like"/>
    <property type="match status" value="1"/>
</dbReference>
<evidence type="ECO:0000256" key="3">
    <source>
        <dbReference type="ARBA" id="ARBA00022448"/>
    </source>
</evidence>
<evidence type="ECO:0000256" key="5">
    <source>
        <dbReference type="ARBA" id="ARBA00022842"/>
    </source>
</evidence>
<organism evidence="11 12">
    <name type="scientific">Dolosigranulum pigrum</name>
    <dbReference type="NCBI Taxonomy" id="29394"/>
    <lineage>
        <taxon>Bacteria</taxon>
        <taxon>Bacillati</taxon>
        <taxon>Bacillota</taxon>
        <taxon>Bacilli</taxon>
        <taxon>Lactobacillales</taxon>
        <taxon>Carnobacteriaceae</taxon>
        <taxon>Dolosigranulum</taxon>
    </lineage>
</organism>
<keyword evidence="6 9" id="KW-1133">Transmembrane helix</keyword>
<feature type="transmembrane region" description="Helical" evidence="9">
    <location>
        <begin position="390"/>
        <end position="415"/>
    </location>
</feature>
<evidence type="ECO:0000256" key="4">
    <source>
        <dbReference type="ARBA" id="ARBA00022692"/>
    </source>
</evidence>
<dbReference type="GO" id="GO:0005886">
    <property type="term" value="C:plasma membrane"/>
    <property type="evidence" value="ECO:0007669"/>
    <property type="project" value="UniProtKB-SubCell"/>
</dbReference>
<dbReference type="SMART" id="SM00116">
    <property type="entry name" value="CBS"/>
    <property type="match status" value="2"/>
</dbReference>
<evidence type="ECO:0000256" key="1">
    <source>
        <dbReference type="ARBA" id="ARBA00004141"/>
    </source>
</evidence>
<dbReference type="PANTHER" id="PTHR43773">
    <property type="entry name" value="MAGNESIUM TRANSPORTER MGTE"/>
    <property type="match status" value="1"/>
</dbReference>
<dbReference type="SUPFAM" id="SSF54631">
    <property type="entry name" value="CBS-domain pair"/>
    <property type="match status" value="1"/>
</dbReference>
<feature type="transmembrane region" description="Helical" evidence="9">
    <location>
        <begin position="290"/>
        <end position="308"/>
    </location>
</feature>
<dbReference type="SUPFAM" id="SSF161093">
    <property type="entry name" value="MgtE membrane domain-like"/>
    <property type="match status" value="1"/>
</dbReference>
<dbReference type="Pfam" id="PF00571">
    <property type="entry name" value="CBS"/>
    <property type="match status" value="2"/>
</dbReference>
<comment type="subunit">
    <text evidence="9">Homodimer.</text>
</comment>
<comment type="subcellular location">
    <subcellularLocation>
        <location evidence="9">Cell membrane</location>
        <topology evidence="9">Multi-pass membrane protein</topology>
    </subcellularLocation>
    <subcellularLocation>
        <location evidence="1">Membrane</location>
        <topology evidence="1">Multi-pass membrane protein</topology>
    </subcellularLocation>
</comment>
<dbReference type="InterPro" id="IPR006667">
    <property type="entry name" value="SLC41_membr_dom"/>
</dbReference>
<evidence type="ECO:0000256" key="7">
    <source>
        <dbReference type="ARBA" id="ARBA00023136"/>
    </source>
</evidence>
<comment type="similarity">
    <text evidence="2 9">Belongs to the SLC41A transporter family.</text>
</comment>
<reference evidence="11 12" key="1">
    <citation type="submission" date="2017-01" db="EMBL/GenBank/DDBJ databases">
        <title>Complete Genome Sequence of Dolosigranulum pigrum isolated from a Patient with interstitial lung disease.</title>
        <authorList>
            <person name="Mukhopadhyay R."/>
            <person name="Joaquin J."/>
            <person name="Hogue R."/>
            <person name="Fitzgerald S."/>
            <person name="Jospin G."/>
            <person name="Eisen J.A."/>
            <person name="Chaturvedi V."/>
        </authorList>
    </citation>
    <scope>NUCLEOTIDE SEQUENCE [LARGE SCALE GENOMIC DNA]</scope>
    <source>
        <strain evidence="11 12">15S00348</strain>
    </source>
</reference>
<proteinExistence type="inferred from homology"/>
<evidence type="ECO:0000256" key="8">
    <source>
        <dbReference type="PROSITE-ProRule" id="PRU00703"/>
    </source>
</evidence>
<dbReference type="GO" id="GO:0046872">
    <property type="term" value="F:metal ion binding"/>
    <property type="evidence" value="ECO:0007669"/>
    <property type="project" value="UniProtKB-KW"/>
</dbReference>
<name>A0A1S8KND4_9LACT</name>
<dbReference type="Gene3D" id="1.10.357.20">
    <property type="entry name" value="SLC41 divalent cation transporters, integral membrane domain"/>
    <property type="match status" value="1"/>
</dbReference>
<feature type="transmembrane region" description="Helical" evidence="9">
    <location>
        <begin position="362"/>
        <end position="384"/>
    </location>
</feature>
<dbReference type="PROSITE" id="PS51371">
    <property type="entry name" value="CBS"/>
    <property type="match status" value="2"/>
</dbReference>
<dbReference type="Gene3D" id="3.10.580.10">
    <property type="entry name" value="CBS-domain"/>
    <property type="match status" value="1"/>
</dbReference>
<accession>A0A1S8KND4</accession>
<dbReference type="GO" id="GO:0015095">
    <property type="term" value="F:magnesium ion transmembrane transporter activity"/>
    <property type="evidence" value="ECO:0007669"/>
    <property type="project" value="UniProtKB-UniRule"/>
</dbReference>
<comment type="caution">
    <text evidence="11">The sequence shown here is derived from an EMBL/GenBank/DDBJ whole genome shotgun (WGS) entry which is preliminary data.</text>
</comment>
<dbReference type="InterPro" id="IPR000644">
    <property type="entry name" value="CBS_dom"/>
</dbReference>
<feature type="domain" description="CBS" evidence="10">
    <location>
        <begin position="140"/>
        <end position="202"/>
    </location>
</feature>
<dbReference type="RefSeq" id="WP_077862556.1">
    <property type="nucleotide sequence ID" value="NZ_CP040419.1"/>
</dbReference>
<feature type="transmembrane region" description="Helical" evidence="9">
    <location>
        <begin position="314"/>
        <end position="341"/>
    </location>
</feature>
<dbReference type="InterPro" id="IPR006668">
    <property type="entry name" value="Mg_transptr_MgtE_intracell_dom"/>
</dbReference>
<keyword evidence="4 9" id="KW-0812">Transmembrane</keyword>
<gene>
    <name evidence="11" type="ORF">BWX42_04205</name>
</gene>
<dbReference type="Proteomes" id="UP000190409">
    <property type="component" value="Unassembled WGS sequence"/>
</dbReference>
<dbReference type="Gene3D" id="1.25.60.10">
    <property type="entry name" value="MgtE N-terminal domain-like"/>
    <property type="match status" value="1"/>
</dbReference>
<dbReference type="Pfam" id="PF03448">
    <property type="entry name" value="MgtE_N"/>
    <property type="match status" value="1"/>
</dbReference>
<sequence>MSFLQLDKDVYYEDIYTAIDNNDRTTFRELYLKLHDRDQHELFDSLYPEKKQKIAEFLTPQEFSEVFEWMDVEAQELVVQSLSNEYVAEMFNHIANDNLVEYLTQSDSDQEALLAMMDSEESRRVRELLSYAEDTAGSIMTKEYIAIHHEQTIDEVMVQLREVGHDAETIYYLYVVNDENHLVGVLSLRDLLLAEKSDIVKEIMSTHVVSARIDQDQEDVAKIIQDYDLLAIPVLSHDSRMQGIVTVDDIIDVIEEEAVEDFIEFAAIKPDDSDDKEVTALRAAKQRTPWILILLILGLLTSGVIGYFEHTLESVVVLAAFIPMIMGTAGNIGTQALAVTVKNISDNNVSSQPIFQTVREELVSGSIIGIILALILAIVSLILYQNLALMVIVSLSMVLVSIMSAVVGTTIPILFDKFNIDPAVASGPFITTINDIFGLVVYFMIATSLLHYL</sequence>
<dbReference type="EMBL" id="MUYF01000003">
    <property type="protein sequence ID" value="OOL81061.1"/>
    <property type="molecule type" value="Genomic_DNA"/>
</dbReference>
<protein>
    <recommendedName>
        <fullName evidence="9">Magnesium transporter MgtE</fullName>
    </recommendedName>
</protein>
<dbReference type="InterPro" id="IPR036739">
    <property type="entry name" value="SLC41_membr_dom_sf"/>
</dbReference>
<dbReference type="NCBIfam" id="TIGR00400">
    <property type="entry name" value="mgtE"/>
    <property type="match status" value="1"/>
</dbReference>
<keyword evidence="7 9" id="KW-0472">Membrane</keyword>
<dbReference type="Pfam" id="PF01769">
    <property type="entry name" value="MgtE"/>
    <property type="match status" value="1"/>
</dbReference>
<dbReference type="CDD" id="cd04606">
    <property type="entry name" value="CBS_pair_Mg_transporter"/>
    <property type="match status" value="1"/>
</dbReference>
<keyword evidence="3 9" id="KW-0813">Transport</keyword>
<evidence type="ECO:0000313" key="12">
    <source>
        <dbReference type="Proteomes" id="UP000190409"/>
    </source>
</evidence>